<feature type="transmembrane region" description="Helical" evidence="1">
    <location>
        <begin position="70"/>
        <end position="90"/>
    </location>
</feature>
<dbReference type="EMBL" id="CP035913">
    <property type="protein sequence ID" value="QBE66345.1"/>
    <property type="molecule type" value="Genomic_DNA"/>
</dbReference>
<feature type="transmembrane region" description="Helical" evidence="1">
    <location>
        <begin position="96"/>
        <end position="113"/>
    </location>
</feature>
<organism evidence="2 3">
    <name type="scientific">Pseudoduganella lutea</name>
    <dbReference type="NCBI Taxonomy" id="321985"/>
    <lineage>
        <taxon>Bacteria</taxon>
        <taxon>Pseudomonadati</taxon>
        <taxon>Pseudomonadota</taxon>
        <taxon>Betaproteobacteria</taxon>
        <taxon>Burkholderiales</taxon>
        <taxon>Oxalobacteraceae</taxon>
        <taxon>Telluria group</taxon>
        <taxon>Pseudoduganella</taxon>
    </lineage>
</organism>
<keyword evidence="1" id="KW-0812">Transmembrane</keyword>
<keyword evidence="1" id="KW-0472">Membrane</keyword>
<keyword evidence="1" id="KW-1133">Transmembrane helix</keyword>
<dbReference type="Proteomes" id="UP000290637">
    <property type="component" value="Chromosome"/>
</dbReference>
<evidence type="ECO:0000313" key="2">
    <source>
        <dbReference type="EMBL" id="QBE66345.1"/>
    </source>
</evidence>
<evidence type="ECO:0000313" key="3">
    <source>
        <dbReference type="Proteomes" id="UP000290637"/>
    </source>
</evidence>
<evidence type="ECO:0000256" key="1">
    <source>
        <dbReference type="SAM" id="Phobius"/>
    </source>
</evidence>
<dbReference type="KEGG" id="plue:EWM63_28010"/>
<protein>
    <submittedName>
        <fullName evidence="2">Molecular chaperone DnaJ</fullName>
    </submittedName>
</protein>
<proteinExistence type="predicted"/>
<sequence length="117" mass="12245">MSAITATLYPCAHCKETGACSTGHNGLSCAVCVGEHTLKGEHYGLACGVCGGMGKAEPRTERINKRMAPILAYSMVILLLIAIGLAAYTNKHLSEILAFAGTVIGAITGHYFSRSET</sequence>
<dbReference type="AlphaFoldDB" id="A0A4P6L4T1"/>
<reference evidence="2 3" key="1">
    <citation type="submission" date="2019-02" db="EMBL/GenBank/DDBJ databases">
        <title>Draft Genome Sequences of Six Type Strains of the Genus Massilia.</title>
        <authorList>
            <person name="Miess H."/>
            <person name="Frediansyhah A."/>
            <person name="Gross H."/>
        </authorList>
    </citation>
    <scope>NUCLEOTIDE SEQUENCE [LARGE SCALE GENOMIC DNA]</scope>
    <source>
        <strain evidence="2 3">DSM 17473</strain>
    </source>
</reference>
<gene>
    <name evidence="2" type="ORF">EWM63_28010</name>
</gene>
<name>A0A4P6L4T1_9BURK</name>
<accession>A0A4P6L4T1</accession>
<keyword evidence="3" id="KW-1185">Reference proteome</keyword>